<comment type="caution">
    <text evidence="1">The sequence shown here is derived from an EMBL/GenBank/DDBJ whole genome shotgun (WGS) entry which is preliminary data.</text>
</comment>
<dbReference type="Proteomes" id="UP000256686">
    <property type="component" value="Unassembled WGS sequence"/>
</dbReference>
<gene>
    <name evidence="1" type="ORF">DRF65_11390</name>
</gene>
<evidence type="ECO:0000313" key="2">
    <source>
        <dbReference type="Proteomes" id="UP000256686"/>
    </source>
</evidence>
<name>A0A3D9C968_9FLAO</name>
<dbReference type="AlphaFoldDB" id="A0A3D9C968"/>
<reference evidence="2" key="1">
    <citation type="submission" date="2018-06" db="EMBL/GenBank/DDBJ databases">
        <authorList>
            <person name="Lum Nde A."/>
            <person name="Hugo C."/>
        </authorList>
    </citation>
    <scope>NUCLEOTIDE SEQUENCE [LARGE SCALE GENOMIC DNA]</scope>
    <source>
        <strain evidence="2">1_F178</strain>
    </source>
</reference>
<evidence type="ECO:0000313" key="1">
    <source>
        <dbReference type="EMBL" id="REC62309.1"/>
    </source>
</evidence>
<proteinExistence type="predicted"/>
<sequence length="77" mass="8085">MGAGAAYAGKADKAAKAIVDGYVFDNNQNLCVNTHEDCSTVASDEACTWSENASITLRQQPSSGTMCGNPLFKVPQN</sequence>
<accession>A0A3D9C968</accession>
<keyword evidence="2" id="KW-1185">Reference proteome</keyword>
<organism evidence="1 2">
    <name type="scientific">Chryseobacterium pennae</name>
    <dbReference type="NCBI Taxonomy" id="2258962"/>
    <lineage>
        <taxon>Bacteria</taxon>
        <taxon>Pseudomonadati</taxon>
        <taxon>Bacteroidota</taxon>
        <taxon>Flavobacteriia</taxon>
        <taxon>Flavobacteriales</taxon>
        <taxon>Weeksellaceae</taxon>
        <taxon>Chryseobacterium group</taxon>
        <taxon>Chryseobacterium</taxon>
    </lineage>
</organism>
<dbReference type="EMBL" id="QNVT01000009">
    <property type="protein sequence ID" value="REC62309.1"/>
    <property type="molecule type" value="Genomic_DNA"/>
</dbReference>
<protein>
    <submittedName>
        <fullName evidence="1">Uncharacterized protein</fullName>
    </submittedName>
</protein>